<evidence type="ECO:0000256" key="1">
    <source>
        <dbReference type="SAM" id="MobiDB-lite"/>
    </source>
</evidence>
<accession>A0A0D7K7H2</accession>
<organism evidence="2 3">
    <name type="scientific">Acidovorax temperans</name>
    <dbReference type="NCBI Taxonomy" id="80878"/>
    <lineage>
        <taxon>Bacteria</taxon>
        <taxon>Pseudomonadati</taxon>
        <taxon>Pseudomonadota</taxon>
        <taxon>Betaproteobacteria</taxon>
        <taxon>Burkholderiales</taxon>
        <taxon>Comamonadaceae</taxon>
        <taxon>Acidovorax</taxon>
    </lineage>
</organism>
<evidence type="ECO:0000313" key="3">
    <source>
        <dbReference type="Proteomes" id="UP000032566"/>
    </source>
</evidence>
<feature type="region of interest" description="Disordered" evidence="1">
    <location>
        <begin position="37"/>
        <end position="60"/>
    </location>
</feature>
<gene>
    <name evidence="2" type="ORF">RP29_12085</name>
</gene>
<dbReference type="EMBL" id="JXYQ01000037">
    <property type="protein sequence ID" value="KJA10255.1"/>
    <property type="molecule type" value="Genomic_DNA"/>
</dbReference>
<reference evidence="2 3" key="1">
    <citation type="submission" date="2014-12" db="EMBL/GenBank/DDBJ databases">
        <title>Isolation of bacteria from lake water.</title>
        <authorList>
            <person name="Sheng K.-Y."/>
            <person name="Chin P.-S."/>
            <person name="Chan K.-G."/>
            <person name="Tan G.S."/>
        </authorList>
    </citation>
    <scope>NUCLEOTIDE SEQUENCE [LARGE SCALE GENOMIC DNA]</scope>
    <source>
        <strain evidence="2 3">KY4</strain>
    </source>
</reference>
<sequence>MARGAVWLFDSPIPSVCAEEHSGQRIRARDCLSEAQRSEFERDPAGREHRRLPEAQRRDADSGVAFSLLTFFWRSKRK</sequence>
<proteinExistence type="predicted"/>
<keyword evidence="3" id="KW-1185">Reference proteome</keyword>
<name>A0A0D7K7H2_9BURK</name>
<protein>
    <submittedName>
        <fullName evidence="2">Uncharacterized protein</fullName>
    </submittedName>
</protein>
<evidence type="ECO:0000313" key="2">
    <source>
        <dbReference type="EMBL" id="KJA10255.1"/>
    </source>
</evidence>
<comment type="caution">
    <text evidence="2">The sequence shown here is derived from an EMBL/GenBank/DDBJ whole genome shotgun (WGS) entry which is preliminary data.</text>
</comment>
<dbReference type="AlphaFoldDB" id="A0A0D7K7H2"/>
<dbReference type="Proteomes" id="UP000032566">
    <property type="component" value="Unassembled WGS sequence"/>
</dbReference>